<dbReference type="Pfam" id="PF07716">
    <property type="entry name" value="bZIP_2"/>
    <property type="match status" value="1"/>
</dbReference>
<accession>A0A1E4SS41</accession>
<evidence type="ECO:0000256" key="2">
    <source>
        <dbReference type="ARBA" id="ARBA00022605"/>
    </source>
</evidence>
<keyword evidence="6" id="KW-0804">Transcription</keyword>
<reference evidence="12" key="1">
    <citation type="submission" date="2016-05" db="EMBL/GenBank/DDBJ databases">
        <title>Comparative genomics of biotechnologically important yeasts.</title>
        <authorList>
            <consortium name="DOE Joint Genome Institute"/>
            <person name="Riley R."/>
            <person name="Haridas S."/>
            <person name="Wolfe K.H."/>
            <person name="Lopes M.R."/>
            <person name="Hittinger C.T."/>
            <person name="Goker M."/>
            <person name="Salamov A."/>
            <person name="Wisecaver J."/>
            <person name="Long T.M."/>
            <person name="Aerts A.L."/>
            <person name="Barry K."/>
            <person name="Choi C."/>
            <person name="Clum A."/>
            <person name="Coughlan A.Y."/>
            <person name="Deshpande S."/>
            <person name="Douglass A.P."/>
            <person name="Hanson S.J."/>
            <person name="Klenk H.-P."/>
            <person name="Labutti K."/>
            <person name="Lapidus A."/>
            <person name="Lindquist E."/>
            <person name="Lipzen A."/>
            <person name="Meier-Kolthoff J.P."/>
            <person name="Ohm R.A."/>
            <person name="Otillar R.P."/>
            <person name="Pangilinan J."/>
            <person name="Peng Y."/>
            <person name="Rokas A."/>
            <person name="Rosa C.A."/>
            <person name="Scheuner C."/>
            <person name="Sibirny A.A."/>
            <person name="Slot J.C."/>
            <person name="Stielow J.B."/>
            <person name="Sun H."/>
            <person name="Kurtzman C.P."/>
            <person name="Blackwell M."/>
            <person name="Grigoriev I.V."/>
            <person name="Jeffries T.W."/>
        </authorList>
    </citation>
    <scope>NUCLEOTIDE SEQUENCE [LARGE SCALE GENOMIC DNA]</scope>
    <source>
        <strain evidence="12">NRRL Y-17324</strain>
    </source>
</reference>
<evidence type="ECO:0000256" key="3">
    <source>
        <dbReference type="ARBA" id="ARBA00023015"/>
    </source>
</evidence>
<dbReference type="GO" id="GO:0005634">
    <property type="term" value="C:nucleus"/>
    <property type="evidence" value="ECO:0007669"/>
    <property type="project" value="UniProtKB-SubCell"/>
</dbReference>
<evidence type="ECO:0000313" key="12">
    <source>
        <dbReference type="Proteomes" id="UP000094285"/>
    </source>
</evidence>
<dbReference type="GO" id="GO:1903833">
    <property type="term" value="P:positive regulation of cellular response to amino acid starvation"/>
    <property type="evidence" value="ECO:0007669"/>
    <property type="project" value="TreeGrafter"/>
</dbReference>
<dbReference type="EMBL" id="KV453909">
    <property type="protein sequence ID" value="ODV82339.1"/>
    <property type="molecule type" value="Genomic_DNA"/>
</dbReference>
<dbReference type="SUPFAM" id="SSF57959">
    <property type="entry name" value="Leucine zipper domain"/>
    <property type="match status" value="1"/>
</dbReference>
<dbReference type="GO" id="GO:0005667">
    <property type="term" value="C:transcription regulator complex"/>
    <property type="evidence" value="ECO:0007669"/>
    <property type="project" value="TreeGrafter"/>
</dbReference>
<proteinExistence type="inferred from homology"/>
<evidence type="ECO:0000256" key="6">
    <source>
        <dbReference type="ARBA" id="ARBA00023163"/>
    </source>
</evidence>
<dbReference type="Proteomes" id="UP000094285">
    <property type="component" value="Unassembled WGS sequence"/>
</dbReference>
<dbReference type="GeneID" id="30983100"/>
<feature type="compositionally biased region" description="Low complexity" evidence="9">
    <location>
        <begin position="180"/>
        <end position="197"/>
    </location>
</feature>
<feature type="compositionally biased region" description="Basic and acidic residues" evidence="9">
    <location>
        <begin position="242"/>
        <end position="258"/>
    </location>
</feature>
<keyword evidence="2" id="KW-0028">Amino-acid biosynthesis</keyword>
<dbReference type="GO" id="GO:0000981">
    <property type="term" value="F:DNA-binding transcription factor activity, RNA polymerase II-specific"/>
    <property type="evidence" value="ECO:0007669"/>
    <property type="project" value="TreeGrafter"/>
</dbReference>
<evidence type="ECO:0000256" key="9">
    <source>
        <dbReference type="SAM" id="MobiDB-lite"/>
    </source>
</evidence>
<dbReference type="OrthoDB" id="5419235at2759"/>
<feature type="domain" description="BZIP" evidence="10">
    <location>
        <begin position="239"/>
        <end position="284"/>
    </location>
</feature>
<evidence type="ECO:0000259" key="10">
    <source>
        <dbReference type="PROSITE" id="PS50217"/>
    </source>
</evidence>
<dbReference type="RefSeq" id="XP_020067461.1">
    <property type="nucleotide sequence ID" value="XM_020208964.1"/>
</dbReference>
<evidence type="ECO:0000256" key="4">
    <source>
        <dbReference type="ARBA" id="ARBA00023125"/>
    </source>
</evidence>
<evidence type="ECO:0000256" key="7">
    <source>
        <dbReference type="ARBA" id="ARBA00023242"/>
    </source>
</evidence>
<comment type="subcellular location">
    <subcellularLocation>
        <location evidence="1">Nucleus</location>
    </subcellularLocation>
</comment>
<feature type="region of interest" description="Disordered" evidence="9">
    <location>
        <begin position="169"/>
        <end position="258"/>
    </location>
</feature>
<dbReference type="CDD" id="cd12192">
    <property type="entry name" value="GCN4_cent"/>
    <property type="match status" value="1"/>
</dbReference>
<dbReference type="CDD" id="cd12193">
    <property type="entry name" value="bZIP_GCN4"/>
    <property type="match status" value="1"/>
</dbReference>
<keyword evidence="4" id="KW-0238">DNA-binding</keyword>
<feature type="compositionally biased region" description="Basic and acidic residues" evidence="9">
    <location>
        <begin position="198"/>
        <end position="210"/>
    </location>
</feature>
<dbReference type="InterPro" id="IPR050946">
    <property type="entry name" value="AP-1_TF_bZIP"/>
</dbReference>
<dbReference type="STRING" id="984487.A0A1E4SS41"/>
<gene>
    <name evidence="11" type="ORF">CANTADRAFT_4347</name>
</gene>
<organism evidence="11 12">
    <name type="scientific">Suhomyces tanzawaensis NRRL Y-17324</name>
    <dbReference type="NCBI Taxonomy" id="984487"/>
    <lineage>
        <taxon>Eukaryota</taxon>
        <taxon>Fungi</taxon>
        <taxon>Dikarya</taxon>
        <taxon>Ascomycota</taxon>
        <taxon>Saccharomycotina</taxon>
        <taxon>Pichiomycetes</taxon>
        <taxon>Debaryomycetaceae</taxon>
        <taxon>Suhomyces</taxon>
    </lineage>
</organism>
<dbReference type="GO" id="GO:0008652">
    <property type="term" value="P:amino acid biosynthetic process"/>
    <property type="evidence" value="ECO:0007669"/>
    <property type="project" value="UniProtKB-KW"/>
</dbReference>
<dbReference type="PANTHER" id="PTHR11462">
    <property type="entry name" value="JUN TRANSCRIPTION FACTOR-RELATED"/>
    <property type="match status" value="1"/>
</dbReference>
<dbReference type="FunFam" id="3.30.160.60:FF:001491">
    <property type="entry name" value="Cross-pathway control protein A"/>
    <property type="match status" value="1"/>
</dbReference>
<evidence type="ECO:0000256" key="5">
    <source>
        <dbReference type="ARBA" id="ARBA00023159"/>
    </source>
</evidence>
<evidence type="ECO:0000256" key="1">
    <source>
        <dbReference type="ARBA" id="ARBA00004123"/>
    </source>
</evidence>
<dbReference type="AlphaFoldDB" id="A0A1E4SS41"/>
<evidence type="ECO:0000256" key="8">
    <source>
        <dbReference type="ARBA" id="ARBA00061302"/>
    </source>
</evidence>
<dbReference type="Gene3D" id="3.30.160.60">
    <property type="entry name" value="Classic Zinc Finger"/>
    <property type="match status" value="1"/>
</dbReference>
<name>A0A1E4SS41_9ASCO</name>
<dbReference type="InterPro" id="IPR004827">
    <property type="entry name" value="bZIP"/>
</dbReference>
<dbReference type="SMART" id="SM00338">
    <property type="entry name" value="BRLZ"/>
    <property type="match status" value="1"/>
</dbReference>
<keyword evidence="7" id="KW-0539">Nucleus</keyword>
<dbReference type="GO" id="GO:0001080">
    <property type="term" value="P:nitrogen catabolite activation of transcription from RNA polymerase II promoter"/>
    <property type="evidence" value="ECO:0007669"/>
    <property type="project" value="TreeGrafter"/>
</dbReference>
<keyword evidence="12" id="KW-1185">Reference proteome</keyword>
<dbReference type="PROSITE" id="PS50217">
    <property type="entry name" value="BZIP"/>
    <property type="match status" value="1"/>
</dbReference>
<dbReference type="GO" id="GO:0000978">
    <property type="term" value="F:RNA polymerase II cis-regulatory region sequence-specific DNA binding"/>
    <property type="evidence" value="ECO:0007669"/>
    <property type="project" value="TreeGrafter"/>
</dbReference>
<dbReference type="PANTHER" id="PTHR11462:SF35">
    <property type="entry name" value="TRANSCRIPTION FACTOR JRA"/>
    <property type="match status" value="1"/>
</dbReference>
<dbReference type="InterPro" id="IPR046347">
    <property type="entry name" value="bZIP_sf"/>
</dbReference>
<keyword evidence="3" id="KW-0805">Transcription regulation</keyword>
<sequence>MSAPSPMILSGDSAMFESEDLFTPHANQHFNLFEGQDAVASVEKRAIDPPLGSMPNYKSSAADAHNVEVTPASPFQIHSSDQTPMFDELDFIVEGSKINSKDDWVSLFGNEESMAPIGESVAPPTGSALYETSEQIEEPVSLIAEEPVAPVVSKRLFSEVEESLEFAPFKHHKKEQPTQLFTPNPSSTLPTPLLDSTAKPKKDSSKKLDHLGVVSYSKKQRSQPLMPVELDSSDPALLKRAKNTEAARRSRARKMERMSQLEEKVESLINDKEELISEVARLKELLMANGIQS</sequence>
<keyword evidence="5" id="KW-0010">Activator</keyword>
<comment type="similarity">
    <text evidence="8">Belongs to the bZIP family. GCN4 subfamily.</text>
</comment>
<dbReference type="PROSITE" id="PS00036">
    <property type="entry name" value="BZIP_BASIC"/>
    <property type="match status" value="1"/>
</dbReference>
<protein>
    <recommendedName>
        <fullName evidence="10">BZIP domain-containing protein</fullName>
    </recommendedName>
</protein>
<evidence type="ECO:0000313" key="11">
    <source>
        <dbReference type="EMBL" id="ODV82339.1"/>
    </source>
</evidence>